<comment type="caution">
    <text evidence="1">The sequence shown here is derived from an EMBL/GenBank/DDBJ whole genome shotgun (WGS) entry which is preliminary data.</text>
</comment>
<proteinExistence type="predicted"/>
<evidence type="ECO:0000313" key="1">
    <source>
        <dbReference type="EMBL" id="MBE7367999.1"/>
    </source>
</evidence>
<dbReference type="Pfam" id="PF07617">
    <property type="entry name" value="DUF1579"/>
    <property type="match status" value="1"/>
</dbReference>
<dbReference type="InterPro" id="IPR011473">
    <property type="entry name" value="DUF1579"/>
</dbReference>
<dbReference type="Proteomes" id="UP000806285">
    <property type="component" value="Unassembled WGS sequence"/>
</dbReference>
<accession>A0ABR9S4K5</accession>
<reference evidence="1 2" key="1">
    <citation type="submission" date="2020-10" db="EMBL/GenBank/DDBJ databases">
        <title>Ramlibacter sp. HM2 16S ribosomal RNA gene Genome sequencing and assembly.</title>
        <authorList>
            <person name="Kang M."/>
        </authorList>
    </citation>
    <scope>NUCLEOTIDE SEQUENCE [LARGE SCALE GENOMIC DNA]</scope>
    <source>
        <strain evidence="1 2">HM2</strain>
    </source>
</reference>
<protein>
    <submittedName>
        <fullName evidence="1">DUF1579 family protein</fullName>
    </submittedName>
</protein>
<evidence type="ECO:0000313" key="2">
    <source>
        <dbReference type="Proteomes" id="UP000806285"/>
    </source>
</evidence>
<name>A0ABR9S4K5_9BURK</name>
<dbReference type="RefSeq" id="WP_193676617.1">
    <property type="nucleotide sequence ID" value="NZ_JADDIV010000003.1"/>
</dbReference>
<organism evidence="1 2">
    <name type="scientific">Ramlibacter pallidus</name>
    <dbReference type="NCBI Taxonomy" id="2780087"/>
    <lineage>
        <taxon>Bacteria</taxon>
        <taxon>Pseudomonadati</taxon>
        <taxon>Pseudomonadota</taxon>
        <taxon>Betaproteobacteria</taxon>
        <taxon>Burkholderiales</taxon>
        <taxon>Comamonadaceae</taxon>
        <taxon>Ramlibacter</taxon>
    </lineage>
</organism>
<dbReference type="EMBL" id="JADDIV010000003">
    <property type="protein sequence ID" value="MBE7367999.1"/>
    <property type="molecule type" value="Genomic_DNA"/>
</dbReference>
<keyword evidence="2" id="KW-1185">Reference proteome</keyword>
<sequence>MAASPMSRFEIFIGTWNTTGEVLATEASPAGSLVATDTYRWLPGKHFIVHEVDARFDGKPARSMEVMGFDAATTAYFSRSYDDQGMTEAFVLALDGRRWTIQGKTVRFEGAFNARKDRLTGLWEIKGGRGRWQPWIRIELSRA</sequence>
<gene>
    <name evidence="1" type="ORF">IM787_10505</name>
</gene>